<dbReference type="Proteomes" id="UP000601597">
    <property type="component" value="Unassembled WGS sequence"/>
</dbReference>
<keyword evidence="1" id="KW-0812">Transmembrane</keyword>
<dbReference type="InterPro" id="IPR032816">
    <property type="entry name" value="VTT_dom"/>
</dbReference>
<sequence length="200" mass="22123">MAFQSEQAQRWFYRISQSRHMLWVLGLLSFLETIIVPVPIEVVLIPLMATNPSRIWTLATVTTAGCLLAAILGYGVGMVLYQSVGTWFIDTMGMQQGYEAFQTFFDQYGFVAILAVGILPVPFQVAMITAGLSGYPIYLFVLAALIARGLRYFGLAWLVHCFGDRAQKLWRRHAVLSSLAAAAIVIGISLAMQSLANRLL</sequence>
<dbReference type="PANTHER" id="PTHR42709">
    <property type="entry name" value="ALKALINE PHOSPHATASE LIKE PROTEIN"/>
    <property type="match status" value="1"/>
</dbReference>
<evidence type="ECO:0000313" key="4">
    <source>
        <dbReference type="Proteomes" id="UP000601597"/>
    </source>
</evidence>
<feature type="transmembrane region" description="Helical" evidence="1">
    <location>
        <begin position="174"/>
        <end position="196"/>
    </location>
</feature>
<gene>
    <name evidence="3" type="ORF">GCM10007071_32800</name>
</gene>
<dbReference type="Pfam" id="PF09335">
    <property type="entry name" value="VTT_dom"/>
    <property type="match status" value="1"/>
</dbReference>
<feature type="transmembrane region" description="Helical" evidence="1">
    <location>
        <begin position="21"/>
        <end position="49"/>
    </location>
</feature>
<feature type="transmembrane region" description="Helical" evidence="1">
    <location>
        <begin position="108"/>
        <end position="131"/>
    </location>
</feature>
<feature type="transmembrane region" description="Helical" evidence="1">
    <location>
        <begin position="55"/>
        <end position="88"/>
    </location>
</feature>
<keyword evidence="1" id="KW-0472">Membrane</keyword>
<evidence type="ECO:0000313" key="3">
    <source>
        <dbReference type="EMBL" id="GGY82750.1"/>
    </source>
</evidence>
<proteinExistence type="predicted"/>
<protein>
    <recommendedName>
        <fullName evidence="2">VTT domain-containing protein</fullName>
    </recommendedName>
</protein>
<name>A0ABQ3B762_9GAMM</name>
<keyword evidence="1" id="KW-1133">Transmembrane helix</keyword>
<evidence type="ECO:0000256" key="1">
    <source>
        <dbReference type="SAM" id="Phobius"/>
    </source>
</evidence>
<accession>A0ABQ3B762</accession>
<comment type="caution">
    <text evidence="3">The sequence shown here is derived from an EMBL/GenBank/DDBJ whole genome shotgun (WGS) entry which is preliminary data.</text>
</comment>
<keyword evidence="4" id="KW-1185">Reference proteome</keyword>
<feature type="domain" description="VTT" evidence="2">
    <location>
        <begin position="39"/>
        <end position="157"/>
    </location>
</feature>
<organism evidence="3 4">
    <name type="scientific">Marinobacter zhanjiangensis</name>
    <dbReference type="NCBI Taxonomy" id="578215"/>
    <lineage>
        <taxon>Bacteria</taxon>
        <taxon>Pseudomonadati</taxon>
        <taxon>Pseudomonadota</taxon>
        <taxon>Gammaproteobacteria</taxon>
        <taxon>Pseudomonadales</taxon>
        <taxon>Marinobacteraceae</taxon>
        <taxon>Marinobacter</taxon>
    </lineage>
</organism>
<reference evidence="4" key="1">
    <citation type="journal article" date="2019" name="Int. J. Syst. Evol. Microbiol.">
        <title>The Global Catalogue of Microorganisms (GCM) 10K type strain sequencing project: providing services to taxonomists for standard genome sequencing and annotation.</title>
        <authorList>
            <consortium name="The Broad Institute Genomics Platform"/>
            <consortium name="The Broad Institute Genome Sequencing Center for Infectious Disease"/>
            <person name="Wu L."/>
            <person name="Ma J."/>
        </authorList>
    </citation>
    <scope>NUCLEOTIDE SEQUENCE [LARGE SCALE GENOMIC DNA]</scope>
    <source>
        <strain evidence="4">KCTC 22280</strain>
    </source>
</reference>
<feature type="transmembrane region" description="Helical" evidence="1">
    <location>
        <begin position="137"/>
        <end position="162"/>
    </location>
</feature>
<dbReference type="EMBL" id="BMXV01000008">
    <property type="protein sequence ID" value="GGY82750.1"/>
    <property type="molecule type" value="Genomic_DNA"/>
</dbReference>
<dbReference type="InterPro" id="IPR051311">
    <property type="entry name" value="DedA_domain"/>
</dbReference>
<dbReference type="PANTHER" id="PTHR42709:SF11">
    <property type="entry name" value="DEDA FAMILY PROTEIN"/>
    <property type="match status" value="1"/>
</dbReference>
<evidence type="ECO:0000259" key="2">
    <source>
        <dbReference type="Pfam" id="PF09335"/>
    </source>
</evidence>
<dbReference type="RefSeq" id="WP_189577925.1">
    <property type="nucleotide sequence ID" value="NZ_BMXV01000008.1"/>
</dbReference>